<dbReference type="Gene3D" id="3.10.129.10">
    <property type="entry name" value="Hotdog Thioesterase"/>
    <property type="match status" value="1"/>
</dbReference>
<reference evidence="1 2" key="1">
    <citation type="submission" date="2018-10" db="EMBL/GenBank/DDBJ databases">
        <authorList>
            <person name="Chen W.-M."/>
        </authorList>
    </citation>
    <scope>NUCLEOTIDE SEQUENCE [LARGE SCALE GENOMIC DNA]</scope>
    <source>
        <strain evidence="1 2">THS-13</strain>
    </source>
</reference>
<sequence>MSTNEKPRLLKMWDRALRLPLGPRVFTRAFQLAAPYFSTLPMLFTHAEPGLVRARLKHVRKVHNHLGTVHAIALCNLAEAVMGLAAEISIPASHRWIPKGMTVAYLAKARGTMHAEAVLVLPKQLADKQEIAVPVSVRDPQGVEVFTAEIRIWVTAKPAKS</sequence>
<keyword evidence="2" id="KW-1185">Reference proteome</keyword>
<dbReference type="InParanoid" id="A0A3N0UYL0"/>
<dbReference type="CDD" id="cd03443">
    <property type="entry name" value="PaaI_thioesterase"/>
    <property type="match status" value="1"/>
</dbReference>
<dbReference type="RefSeq" id="WP_123213043.1">
    <property type="nucleotide sequence ID" value="NZ_RJVO01000011.1"/>
</dbReference>
<dbReference type="AlphaFoldDB" id="A0A3N0UYL0"/>
<dbReference type="Proteomes" id="UP000282106">
    <property type="component" value="Unassembled WGS sequence"/>
</dbReference>
<gene>
    <name evidence="1" type="ORF">ED208_16550</name>
</gene>
<dbReference type="SUPFAM" id="SSF54637">
    <property type="entry name" value="Thioesterase/thiol ester dehydrase-isomerase"/>
    <property type="match status" value="1"/>
</dbReference>
<comment type="caution">
    <text evidence="1">The sequence shown here is derived from an EMBL/GenBank/DDBJ whole genome shotgun (WGS) entry which is preliminary data.</text>
</comment>
<evidence type="ECO:0000313" key="2">
    <source>
        <dbReference type="Proteomes" id="UP000282106"/>
    </source>
</evidence>
<evidence type="ECO:0000313" key="1">
    <source>
        <dbReference type="EMBL" id="ROH85620.1"/>
    </source>
</evidence>
<dbReference type="InterPro" id="IPR027961">
    <property type="entry name" value="DUF4442"/>
</dbReference>
<dbReference type="EMBL" id="RJVO01000011">
    <property type="protein sequence ID" value="ROH85620.1"/>
    <property type="molecule type" value="Genomic_DNA"/>
</dbReference>
<organism evidence="1 2">
    <name type="scientific">Stagnimonas aquatica</name>
    <dbReference type="NCBI Taxonomy" id="2689987"/>
    <lineage>
        <taxon>Bacteria</taxon>
        <taxon>Pseudomonadati</taxon>
        <taxon>Pseudomonadota</taxon>
        <taxon>Gammaproteobacteria</taxon>
        <taxon>Nevskiales</taxon>
        <taxon>Nevskiaceae</taxon>
        <taxon>Stagnimonas</taxon>
    </lineage>
</organism>
<proteinExistence type="predicted"/>
<accession>A0A3N0UYL0</accession>
<dbReference type="InterPro" id="IPR029069">
    <property type="entry name" value="HotDog_dom_sf"/>
</dbReference>
<name>A0A3N0UYL0_9GAMM</name>
<dbReference type="Pfam" id="PF14539">
    <property type="entry name" value="DUF4442"/>
    <property type="match status" value="1"/>
</dbReference>
<protein>
    <submittedName>
        <fullName evidence="1">DUF4442 domain-containing protein</fullName>
    </submittedName>
</protein>